<dbReference type="OrthoDB" id="8046383at2759"/>
<gene>
    <name evidence="1" type="ORF">EVAR_100076_1</name>
</gene>
<reference evidence="1 2" key="1">
    <citation type="journal article" date="2019" name="Commun. Biol.">
        <title>The bagworm genome reveals a unique fibroin gene that provides high tensile strength.</title>
        <authorList>
            <person name="Kono N."/>
            <person name="Nakamura H."/>
            <person name="Ohtoshi R."/>
            <person name="Tomita M."/>
            <person name="Numata K."/>
            <person name="Arakawa K."/>
        </authorList>
    </citation>
    <scope>NUCLEOTIDE SEQUENCE [LARGE SCALE GENOMIC DNA]</scope>
</reference>
<protein>
    <submittedName>
        <fullName evidence="1">Uncharacterized protein</fullName>
    </submittedName>
</protein>
<sequence length="147" mass="17539">MENRQRNNARQQTICRKRLCNLEKKFKKNKIFYNEYKLQIANLLENDTPNPPGSARVTSNMVFTTLRRSSPQKGRVAVADIREMFLQVKIREEDRDSLRFLWRKMRTKSPGVQNELAHLWRFVLTMLRDIRKNKTHRSSPISIPTPR</sequence>
<dbReference type="AlphaFoldDB" id="A0A4C1Z009"/>
<organism evidence="1 2">
    <name type="scientific">Eumeta variegata</name>
    <name type="common">Bagworm moth</name>
    <name type="synonym">Eumeta japonica</name>
    <dbReference type="NCBI Taxonomy" id="151549"/>
    <lineage>
        <taxon>Eukaryota</taxon>
        <taxon>Metazoa</taxon>
        <taxon>Ecdysozoa</taxon>
        <taxon>Arthropoda</taxon>
        <taxon>Hexapoda</taxon>
        <taxon>Insecta</taxon>
        <taxon>Pterygota</taxon>
        <taxon>Neoptera</taxon>
        <taxon>Endopterygota</taxon>
        <taxon>Lepidoptera</taxon>
        <taxon>Glossata</taxon>
        <taxon>Ditrysia</taxon>
        <taxon>Tineoidea</taxon>
        <taxon>Psychidae</taxon>
        <taxon>Oiketicinae</taxon>
        <taxon>Eumeta</taxon>
    </lineage>
</organism>
<comment type="caution">
    <text evidence="1">The sequence shown here is derived from an EMBL/GenBank/DDBJ whole genome shotgun (WGS) entry which is preliminary data.</text>
</comment>
<accession>A0A4C1Z009</accession>
<evidence type="ECO:0000313" key="1">
    <source>
        <dbReference type="EMBL" id="GBP80199.1"/>
    </source>
</evidence>
<name>A0A4C1Z009_EUMVA</name>
<dbReference type="EMBL" id="BGZK01001450">
    <property type="protein sequence ID" value="GBP80199.1"/>
    <property type="molecule type" value="Genomic_DNA"/>
</dbReference>
<keyword evidence="2" id="KW-1185">Reference proteome</keyword>
<proteinExistence type="predicted"/>
<dbReference type="Proteomes" id="UP000299102">
    <property type="component" value="Unassembled WGS sequence"/>
</dbReference>
<evidence type="ECO:0000313" key="2">
    <source>
        <dbReference type="Proteomes" id="UP000299102"/>
    </source>
</evidence>